<evidence type="ECO:0000256" key="1">
    <source>
        <dbReference type="ARBA" id="ARBA00005432"/>
    </source>
</evidence>
<dbReference type="SUPFAM" id="SSF64005">
    <property type="entry name" value="Undecaprenyl diphosphate synthase"/>
    <property type="match status" value="2"/>
</dbReference>
<feature type="compositionally biased region" description="Polar residues" evidence="3">
    <location>
        <begin position="310"/>
        <end position="328"/>
    </location>
</feature>
<dbReference type="GO" id="GO:0016094">
    <property type="term" value="P:polyprenol biosynthetic process"/>
    <property type="evidence" value="ECO:0007669"/>
    <property type="project" value="TreeGrafter"/>
</dbReference>
<proteinExistence type="inferred from homology"/>
<protein>
    <submittedName>
        <fullName evidence="4">Di-trans,poly-cis-decaprenylcistransferase</fullName>
    </submittedName>
</protein>
<evidence type="ECO:0000256" key="2">
    <source>
        <dbReference type="ARBA" id="ARBA00022679"/>
    </source>
</evidence>
<dbReference type="Proteomes" id="UP000053342">
    <property type="component" value="Unassembled WGS sequence"/>
</dbReference>
<dbReference type="PROSITE" id="PS01066">
    <property type="entry name" value="UPP_SYNTHASE"/>
    <property type="match status" value="1"/>
</dbReference>
<reference evidence="4 5" key="1">
    <citation type="submission" date="2015-01" db="EMBL/GenBank/DDBJ databases">
        <title>The Genome Sequence of Exophiala oligosperma CBS72588.</title>
        <authorList>
            <consortium name="The Broad Institute Genomics Platform"/>
            <person name="Cuomo C."/>
            <person name="de Hoog S."/>
            <person name="Gorbushina A."/>
            <person name="Stielow B."/>
            <person name="Teixiera M."/>
            <person name="Abouelleil A."/>
            <person name="Chapman S.B."/>
            <person name="Priest M."/>
            <person name="Young S.K."/>
            <person name="Wortman J."/>
            <person name="Nusbaum C."/>
            <person name="Birren B."/>
        </authorList>
    </citation>
    <scope>NUCLEOTIDE SEQUENCE [LARGE SCALE GENOMIC DNA]</scope>
    <source>
        <strain evidence="4 5">CBS 72588</strain>
    </source>
</reference>
<dbReference type="Gene3D" id="3.40.1180.10">
    <property type="entry name" value="Decaprenyl diphosphate synthase-like"/>
    <property type="match status" value="2"/>
</dbReference>
<dbReference type="HOGENOM" id="CLU_038505_0_2_1"/>
<gene>
    <name evidence="4" type="ORF">PV06_07038</name>
</gene>
<dbReference type="GeneID" id="27359112"/>
<dbReference type="GO" id="GO:0045547">
    <property type="term" value="F:ditrans,polycis-polyprenyl diphosphate synthase [(2E,6E)-farnesyl diphosphate specific] activity"/>
    <property type="evidence" value="ECO:0007669"/>
    <property type="project" value="TreeGrafter"/>
</dbReference>
<feature type="region of interest" description="Disordered" evidence="3">
    <location>
        <begin position="233"/>
        <end position="328"/>
    </location>
</feature>
<feature type="compositionally biased region" description="Low complexity" evidence="3">
    <location>
        <begin position="245"/>
        <end position="266"/>
    </location>
</feature>
<feature type="compositionally biased region" description="Basic and acidic residues" evidence="3">
    <location>
        <begin position="267"/>
        <end position="276"/>
    </location>
</feature>
<dbReference type="STRING" id="215243.A0A0D2BVL7"/>
<evidence type="ECO:0000256" key="3">
    <source>
        <dbReference type="SAM" id="MobiDB-lite"/>
    </source>
</evidence>
<dbReference type="PANTHER" id="PTHR10291">
    <property type="entry name" value="DEHYDRODOLICHYL DIPHOSPHATE SYNTHASE FAMILY MEMBER"/>
    <property type="match status" value="1"/>
</dbReference>
<evidence type="ECO:0000313" key="4">
    <source>
        <dbReference type="EMBL" id="KIW41487.1"/>
    </source>
</evidence>
<dbReference type="Pfam" id="PF01255">
    <property type="entry name" value="Prenyltransf"/>
    <property type="match status" value="2"/>
</dbReference>
<dbReference type="CDD" id="cd00475">
    <property type="entry name" value="Cis_IPPS"/>
    <property type="match status" value="1"/>
</dbReference>
<dbReference type="InterPro" id="IPR001441">
    <property type="entry name" value="UPP_synth-like"/>
</dbReference>
<keyword evidence="5" id="KW-1185">Reference proteome</keyword>
<keyword evidence="2 4" id="KW-0808">Transferase</keyword>
<dbReference type="VEuPathDB" id="FungiDB:PV06_07038"/>
<sequence length="432" mass="49411">MTSRHMSHLRRWLMSSPPAEWALNQLRELLIGALRQGPMPKHVAFVMDGNRRYAKTHMIETVEGHNLGFEALAKILEVCYKSGVTHVTIYAFSIENFKRTKYEVDALMDMAKIKLKQLVQHGELLDRYSARIRVLGQRELIKPDVLEAVDRAVELTSHNRGCVLNICFPYTSREEITTAIRDTVEEYSIPLPPEPEVARSPFREERIASTIRTQQQRQQDRQHQKIISEQAKSSSYLQPPHMRGLQSQSQSPSSSSSTTSLSSYSHSDQDHEHELDTSSVSTSTTLHQDDNATTTSSPPPEFTSLSPETKPQSPSSGEHQTQSSTTYPSPELITAETLNSHMYTADDPPIDLLVRTSGVLRLSDFMLWQCTQDTQIVFLDVLWPDFDLWSFLPVLWEWQWRVRKTRAAFVSEEETRGEKERERMNGVKLRVG</sequence>
<dbReference type="GO" id="GO:0005811">
    <property type="term" value="C:lipid droplet"/>
    <property type="evidence" value="ECO:0007669"/>
    <property type="project" value="TreeGrafter"/>
</dbReference>
<dbReference type="InterPro" id="IPR036424">
    <property type="entry name" value="UPP_synth-like_sf"/>
</dbReference>
<name>A0A0D2BVL7_9EURO</name>
<evidence type="ECO:0000313" key="5">
    <source>
        <dbReference type="Proteomes" id="UP000053342"/>
    </source>
</evidence>
<dbReference type="AlphaFoldDB" id="A0A0D2BVL7"/>
<dbReference type="PANTHER" id="PTHR10291:SF43">
    <property type="entry name" value="DEHYDRODOLICHYL DIPHOSPHATE SYNTHASE COMPLEX SUBUNIT DHDDS"/>
    <property type="match status" value="1"/>
</dbReference>
<dbReference type="OrthoDB" id="4173905at2759"/>
<dbReference type="HAMAP" id="MF_01139">
    <property type="entry name" value="ISPT"/>
    <property type="match status" value="1"/>
</dbReference>
<dbReference type="GO" id="GO:0005783">
    <property type="term" value="C:endoplasmic reticulum"/>
    <property type="evidence" value="ECO:0007669"/>
    <property type="project" value="TreeGrafter"/>
</dbReference>
<dbReference type="RefSeq" id="XP_016261703.1">
    <property type="nucleotide sequence ID" value="XM_016408223.1"/>
</dbReference>
<dbReference type="GO" id="GO:0016020">
    <property type="term" value="C:membrane"/>
    <property type="evidence" value="ECO:0007669"/>
    <property type="project" value="TreeGrafter"/>
</dbReference>
<dbReference type="InterPro" id="IPR018520">
    <property type="entry name" value="UPP_synth-like_CS"/>
</dbReference>
<organism evidence="4 5">
    <name type="scientific">Exophiala oligosperma</name>
    <dbReference type="NCBI Taxonomy" id="215243"/>
    <lineage>
        <taxon>Eukaryota</taxon>
        <taxon>Fungi</taxon>
        <taxon>Dikarya</taxon>
        <taxon>Ascomycota</taxon>
        <taxon>Pezizomycotina</taxon>
        <taxon>Eurotiomycetes</taxon>
        <taxon>Chaetothyriomycetidae</taxon>
        <taxon>Chaetothyriales</taxon>
        <taxon>Herpotrichiellaceae</taxon>
        <taxon>Exophiala</taxon>
    </lineage>
</organism>
<dbReference type="NCBIfam" id="TIGR00055">
    <property type="entry name" value="uppS"/>
    <property type="match status" value="1"/>
</dbReference>
<dbReference type="EMBL" id="KN847337">
    <property type="protein sequence ID" value="KIW41487.1"/>
    <property type="molecule type" value="Genomic_DNA"/>
</dbReference>
<accession>A0A0D2BVL7</accession>
<comment type="similarity">
    <text evidence="1">Belongs to the UPP synthase family.</text>
</comment>
<dbReference type="GO" id="GO:1904423">
    <property type="term" value="C:dehydrodolichyl diphosphate synthase complex"/>
    <property type="evidence" value="ECO:0007669"/>
    <property type="project" value="TreeGrafter"/>
</dbReference>